<dbReference type="Proteomes" id="UP001164459">
    <property type="component" value="Chromosome"/>
</dbReference>
<evidence type="ECO:0000313" key="2">
    <source>
        <dbReference type="EMBL" id="WAS91112.1"/>
    </source>
</evidence>
<evidence type="ECO:0000256" key="1">
    <source>
        <dbReference type="SAM" id="MobiDB-lite"/>
    </source>
</evidence>
<protein>
    <submittedName>
        <fullName evidence="2">Uncharacterized protein</fullName>
    </submittedName>
</protein>
<accession>A0ABY7GW01</accession>
<dbReference type="RefSeq" id="WP_269033476.1">
    <property type="nucleotide sequence ID" value="NZ_CP114040.1"/>
</dbReference>
<dbReference type="EMBL" id="CP114040">
    <property type="protein sequence ID" value="WAS91112.1"/>
    <property type="molecule type" value="Genomic_DNA"/>
</dbReference>
<sequence>MKTFSGFCAASIFLLTACPDKETESASGSETTTGTPTTSGATEPTTDATATDATATGPTTTGDVTTGGEPLCDVDMAGFEATCDQVCDVYGSCEADVDPVTCAESCETDTLFKDTPACLCSATAWNACRGALDCDGIDKAGFVASAPCFAEGASYLIHCADCHVEPQFIAAGVCATGIECPDVLGLSFVCQDGTCTCNDGEQDFASCPDPGVCAGMDGAALNAAATECCGVPF</sequence>
<proteinExistence type="predicted"/>
<keyword evidence="3" id="KW-1185">Reference proteome</keyword>
<feature type="compositionally biased region" description="Low complexity" evidence="1">
    <location>
        <begin position="25"/>
        <end position="64"/>
    </location>
</feature>
<reference evidence="2" key="1">
    <citation type="submission" date="2022-11" db="EMBL/GenBank/DDBJ databases">
        <title>Minimal conservation of predation-associated metabolite biosynthetic gene clusters underscores biosynthetic potential of Myxococcota including descriptions for ten novel species: Archangium lansinium sp. nov., Myxococcus landrumus sp. nov., Nannocystis bai.</title>
        <authorList>
            <person name="Ahearne A."/>
            <person name="Stevens C."/>
            <person name="Dowd S."/>
        </authorList>
    </citation>
    <scope>NUCLEOTIDE SEQUENCE</scope>
    <source>
        <strain evidence="2">Fl3</strain>
    </source>
</reference>
<gene>
    <name evidence="2" type="ORF">O0S08_33415</name>
</gene>
<feature type="region of interest" description="Disordered" evidence="1">
    <location>
        <begin position="23"/>
        <end position="64"/>
    </location>
</feature>
<name>A0ABY7GW01_9BACT</name>
<evidence type="ECO:0000313" key="3">
    <source>
        <dbReference type="Proteomes" id="UP001164459"/>
    </source>
</evidence>
<organism evidence="2 3">
    <name type="scientific">Nannocystis punicea</name>
    <dbReference type="NCBI Taxonomy" id="2995304"/>
    <lineage>
        <taxon>Bacteria</taxon>
        <taxon>Pseudomonadati</taxon>
        <taxon>Myxococcota</taxon>
        <taxon>Polyangia</taxon>
        <taxon>Nannocystales</taxon>
        <taxon>Nannocystaceae</taxon>
        <taxon>Nannocystis</taxon>
    </lineage>
</organism>
<dbReference type="PROSITE" id="PS51257">
    <property type="entry name" value="PROKAR_LIPOPROTEIN"/>
    <property type="match status" value="1"/>
</dbReference>